<feature type="region of interest" description="Disordered" evidence="2">
    <location>
        <begin position="305"/>
        <end position="333"/>
    </location>
</feature>
<dbReference type="Proteomes" id="UP000284333">
    <property type="component" value="Unassembled WGS sequence"/>
</dbReference>
<name>A0A3S3BPN1_9NOCA</name>
<protein>
    <recommendedName>
        <fullName evidence="5">Helix-turn-helix DNA binding domain protein</fullName>
    </recommendedName>
</protein>
<comment type="caution">
    <text evidence="3">The sequence shown here is derived from an EMBL/GenBank/DDBJ whole genome shotgun (WGS) entry which is preliminary data.</text>
</comment>
<dbReference type="OrthoDB" id="4747530at2"/>
<evidence type="ECO:0000256" key="1">
    <source>
        <dbReference type="SAM" id="Coils"/>
    </source>
</evidence>
<reference evidence="3 4" key="1">
    <citation type="submission" date="2018-11" db="EMBL/GenBank/DDBJ databases">
        <title>Rhodococcus spongicola sp. nov. and Rhodococcus xishaensis sp. nov. from marine sponges.</title>
        <authorList>
            <person name="Li L."/>
            <person name="Lin H.W."/>
        </authorList>
    </citation>
    <scope>NUCLEOTIDE SEQUENCE [LARGE SCALE GENOMIC DNA]</scope>
    <source>
        <strain evidence="3 4">LHW50502</strain>
    </source>
</reference>
<evidence type="ECO:0000313" key="3">
    <source>
        <dbReference type="EMBL" id="RVW06245.1"/>
    </source>
</evidence>
<accession>A0A3S3BPN1</accession>
<gene>
    <name evidence="3" type="ORF">EF834_01965</name>
</gene>
<evidence type="ECO:0000256" key="2">
    <source>
        <dbReference type="SAM" id="MobiDB-lite"/>
    </source>
</evidence>
<evidence type="ECO:0008006" key="5">
    <source>
        <dbReference type="Google" id="ProtNLM"/>
    </source>
</evidence>
<proteinExistence type="predicted"/>
<evidence type="ECO:0000313" key="4">
    <source>
        <dbReference type="Proteomes" id="UP000284333"/>
    </source>
</evidence>
<keyword evidence="4" id="KW-1185">Reference proteome</keyword>
<dbReference type="AlphaFoldDB" id="A0A3S3BPN1"/>
<organism evidence="3 4">
    <name type="scientific">Rhodococcus spongiicola</name>
    <dbReference type="NCBI Taxonomy" id="2487352"/>
    <lineage>
        <taxon>Bacteria</taxon>
        <taxon>Bacillati</taxon>
        <taxon>Actinomycetota</taxon>
        <taxon>Actinomycetes</taxon>
        <taxon>Mycobacteriales</taxon>
        <taxon>Nocardiaceae</taxon>
        <taxon>Rhodococcus</taxon>
    </lineage>
</organism>
<keyword evidence="1" id="KW-0175">Coiled coil</keyword>
<feature type="coiled-coil region" evidence="1">
    <location>
        <begin position="262"/>
        <end position="289"/>
    </location>
</feature>
<dbReference type="EMBL" id="RKLN01000001">
    <property type="protein sequence ID" value="RVW06245.1"/>
    <property type="molecule type" value="Genomic_DNA"/>
</dbReference>
<sequence length="333" mass="36837">MAREYARIRISVADDEDFEELSADAQWLYFRVLVPDPTLNQCGVADWRPNRLTGKAGDMTLARLLTAAAVLERHRYALFDLETEEVLVRSYVRSDELLRNPKMAAAVVKAYQSVASKTLRAAVISEIKREQKEHPDFTSWTHKDTREGLARLVSRPDLEAVHYTNQIGCGSPIGSGADNQSDNQSDSVRITETQGDQITNRIRYGFPAPAPAPLSLQPKSGYVSTEGHQRDAAEPPAPKCPQHIDNPNPPNCRACGDARIARKRWDTEQARAEAEAARAEREHAAELARQQIAACELCDSDGYRGGSPCGHNPEQDEINARGSKLMRSMMGGS</sequence>
<feature type="region of interest" description="Disordered" evidence="2">
    <location>
        <begin position="171"/>
        <end position="249"/>
    </location>
</feature>
<feature type="compositionally biased region" description="Polar residues" evidence="2">
    <location>
        <begin position="177"/>
        <end position="200"/>
    </location>
</feature>